<keyword evidence="2" id="KW-1185">Reference proteome</keyword>
<gene>
    <name evidence="1" type="ORF">MJ956_11285</name>
</gene>
<organism evidence="1 2">
    <name type="scientific">Aurantimonas marianensis</name>
    <dbReference type="NCBI Taxonomy" id="2920428"/>
    <lineage>
        <taxon>Bacteria</taxon>
        <taxon>Pseudomonadati</taxon>
        <taxon>Pseudomonadota</taxon>
        <taxon>Alphaproteobacteria</taxon>
        <taxon>Hyphomicrobiales</taxon>
        <taxon>Aurantimonadaceae</taxon>
        <taxon>Aurantimonas</taxon>
    </lineage>
</organism>
<dbReference type="Proteomes" id="UP001155220">
    <property type="component" value="Unassembled WGS sequence"/>
</dbReference>
<proteinExistence type="predicted"/>
<evidence type="ECO:0000313" key="2">
    <source>
        <dbReference type="Proteomes" id="UP001155220"/>
    </source>
</evidence>
<name>A0A9X2KIL3_9HYPH</name>
<dbReference type="EMBL" id="JALHBS010000065">
    <property type="protein sequence ID" value="MCP3055722.1"/>
    <property type="molecule type" value="Genomic_DNA"/>
</dbReference>
<reference evidence="1" key="1">
    <citation type="submission" date="2022-03" db="EMBL/GenBank/DDBJ databases">
        <title>Aurantimonas Liuensis sp. Nov., isolated from the hadal seawater of the Mariana Trench.</title>
        <authorList>
            <person name="Liu R."/>
        </authorList>
    </citation>
    <scope>NUCLEOTIDE SEQUENCE</scope>
    <source>
        <strain evidence="1">LRZ36</strain>
    </source>
</reference>
<evidence type="ECO:0000313" key="1">
    <source>
        <dbReference type="EMBL" id="MCP3055722.1"/>
    </source>
</evidence>
<accession>A0A9X2KIL3</accession>
<protein>
    <submittedName>
        <fullName evidence="1">Uncharacterized protein</fullName>
    </submittedName>
</protein>
<sequence length="80" mass="9082">MINRIVRHLRPRETRVSPWSCGKRSVAAPHSIQVGRPVSEQRWSMQIARRLEIRRASTSAAKYSGPSCLSPIREVLVTES</sequence>
<comment type="caution">
    <text evidence="1">The sequence shown here is derived from an EMBL/GenBank/DDBJ whole genome shotgun (WGS) entry which is preliminary data.</text>
</comment>
<dbReference type="AlphaFoldDB" id="A0A9X2KIL3"/>